<proteinExistence type="predicted"/>
<dbReference type="EMBL" id="CAJNOG010001243">
    <property type="protein sequence ID" value="CAF1424739.1"/>
    <property type="molecule type" value="Genomic_DNA"/>
</dbReference>
<evidence type="ECO:0000313" key="6">
    <source>
        <dbReference type="Proteomes" id="UP000663845"/>
    </source>
</evidence>
<dbReference type="EMBL" id="CAJOAZ010005882">
    <property type="protein sequence ID" value="CAF4116229.1"/>
    <property type="molecule type" value="Genomic_DNA"/>
</dbReference>
<gene>
    <name evidence="4" type="ORF">JYZ213_LOCUS39201</name>
    <name evidence="5" type="ORF">OXD698_LOCUS36222</name>
</gene>
<dbReference type="GO" id="GO:0005509">
    <property type="term" value="F:calcium ion binding"/>
    <property type="evidence" value="ECO:0007669"/>
    <property type="project" value="InterPro"/>
</dbReference>
<dbReference type="Gene3D" id="1.10.238.10">
    <property type="entry name" value="EF-hand"/>
    <property type="match status" value="5"/>
</dbReference>
<dbReference type="Proteomes" id="UP000663845">
    <property type="component" value="Unassembled WGS sequence"/>
</dbReference>
<organism evidence="4 6">
    <name type="scientific">Adineta steineri</name>
    <dbReference type="NCBI Taxonomy" id="433720"/>
    <lineage>
        <taxon>Eukaryota</taxon>
        <taxon>Metazoa</taxon>
        <taxon>Spiralia</taxon>
        <taxon>Gnathifera</taxon>
        <taxon>Rotifera</taxon>
        <taxon>Eurotatoria</taxon>
        <taxon>Bdelloidea</taxon>
        <taxon>Adinetida</taxon>
        <taxon>Adinetidae</taxon>
        <taxon>Adineta</taxon>
    </lineage>
</organism>
<dbReference type="InterPro" id="IPR052603">
    <property type="entry name" value="EFCB6"/>
</dbReference>
<dbReference type="PANTHER" id="PTHR20875">
    <property type="entry name" value="EF-HAND CALCIUM-BINDING DOMAIN-CONTAINING PROTEIN 6-RELATED"/>
    <property type="match status" value="1"/>
</dbReference>
<protein>
    <recommendedName>
        <fullName evidence="3">EF-hand domain-containing protein</fullName>
    </recommendedName>
</protein>
<dbReference type="InterPro" id="IPR011992">
    <property type="entry name" value="EF-hand-dom_pair"/>
</dbReference>
<name>A0A815MI24_9BILA</name>
<reference evidence="4" key="1">
    <citation type="submission" date="2021-02" db="EMBL/GenBank/DDBJ databases">
        <authorList>
            <person name="Nowell W R."/>
        </authorList>
    </citation>
    <scope>NUCLEOTIDE SEQUENCE</scope>
</reference>
<feature type="domain" description="EF-hand" evidence="3">
    <location>
        <begin position="735"/>
        <end position="770"/>
    </location>
</feature>
<dbReference type="PROSITE" id="PS50222">
    <property type="entry name" value="EF_HAND_2"/>
    <property type="match status" value="1"/>
</dbReference>
<evidence type="ECO:0000313" key="4">
    <source>
        <dbReference type="EMBL" id="CAF1424739.1"/>
    </source>
</evidence>
<dbReference type="InterPro" id="IPR002048">
    <property type="entry name" value="EF_hand_dom"/>
</dbReference>
<evidence type="ECO:0000256" key="2">
    <source>
        <dbReference type="SAM" id="MobiDB-lite"/>
    </source>
</evidence>
<comment type="caution">
    <text evidence="4">The sequence shown here is derived from an EMBL/GenBank/DDBJ whole genome shotgun (WGS) entry which is preliminary data.</text>
</comment>
<sequence>MSVLSPTPHVGYNNRRQLSPTKKMALPTIEHPSQRMIDNYRTSLDVQGNSADGQFDSKSSNFSDYIPDIPENVNVVYGEDRDKVRLPIFGRRAETRASSCSSSRKSQTPQTSRLIIDELEVTLREKVRSQFHNVRTKFRHAAHNDPNGKIDRQALQHFISTIFGTQKQVAPIQIDKLLERLNLKRFNKISFDDFILSVSTGQDLPNWVTRQMSGKSEKSSKKTATQMFLILKEKIQTKDKDVINLCPSIAGGPSSRIFKVYLRDAINDMGYRITDAEFDKLWDRFETNEQNAVTSERFLKAFCNDVTEKKEEEDEEEDEISNTNRQYFMAKCHSPRMRNVQSSRSDRDLITPVFHSTRGRLDENQVQKWLNYKFPHGFSELERALESLDPKQSGTLPRERFLEQLKRFGLNLETPLLEFFLKRLNVDLALTNDGIPYQEVINAFKQSTDPTKKRINADNPVYIEDDRQTALERKIDQALTKNSERIQDLLKRADPTHSELVSINTIRAIIEDLIDYTLKPDEYHQLLKNIPMDQDGKVRYNDYLKQVADRASHYPEEKQLHKPKIPRYDFMVPTSTRDKNNTKHLIPKHWEKLSNHYNNVQEKKRPINELSEILKTLVRDRYKDVEDAFRHIDRGSYGELTQDLLYDLLKRLSIEPEITRSEIDLIWERCLLKRDGTLDFYQFLRQFGYSKHSAHYPNARQRPPRKGDSDLVLTSNKLYGESIIVHGNVRNMVRTNGDKLRRMFAELDPYRTGYVQPEEFDETLLELCPELNQEDLYLIKSKLQTFDDPRMNYVSFLKYYTPNTKSINQTDYSTKNSLSINNENPYRVASDQLIFTQICIKLRRKLSDLYSQLRRTFKQQDKLNCGSIPIKIFKNILHQYGCCLNDEEFFILTSHIDTQLDGTINYNYFLQQYIKNV</sequence>
<evidence type="ECO:0000313" key="5">
    <source>
        <dbReference type="EMBL" id="CAF4116229.1"/>
    </source>
</evidence>
<evidence type="ECO:0000256" key="1">
    <source>
        <dbReference type="SAM" id="Coils"/>
    </source>
</evidence>
<accession>A0A815MI24</accession>
<dbReference type="AlphaFoldDB" id="A0A815MI24"/>
<dbReference type="Proteomes" id="UP000663844">
    <property type="component" value="Unassembled WGS sequence"/>
</dbReference>
<evidence type="ECO:0000259" key="3">
    <source>
        <dbReference type="PROSITE" id="PS50222"/>
    </source>
</evidence>
<feature type="region of interest" description="Disordered" evidence="2">
    <location>
        <begin position="1"/>
        <end position="20"/>
    </location>
</feature>
<keyword evidence="1" id="KW-0175">Coiled coil</keyword>
<dbReference type="PANTHER" id="PTHR20875:SF5">
    <property type="entry name" value="EF-HAND DOMAIN-CONTAINING PROTEIN"/>
    <property type="match status" value="1"/>
</dbReference>
<dbReference type="SUPFAM" id="SSF47473">
    <property type="entry name" value="EF-hand"/>
    <property type="match status" value="4"/>
</dbReference>
<feature type="coiled-coil region" evidence="1">
    <location>
        <begin position="299"/>
        <end position="326"/>
    </location>
</feature>